<dbReference type="EMBL" id="QWET01000004">
    <property type="protein sequence ID" value="RIH66059.1"/>
    <property type="molecule type" value="Genomic_DNA"/>
</dbReference>
<dbReference type="RefSeq" id="WP_119349293.1">
    <property type="nucleotide sequence ID" value="NZ_QWET01000004.1"/>
</dbReference>
<accession>A0A399D350</accession>
<gene>
    <name evidence="1" type="ORF">D1164_07295</name>
</gene>
<protein>
    <recommendedName>
        <fullName evidence="3">DNA-binding protein</fullName>
    </recommendedName>
</protein>
<keyword evidence="2" id="KW-1185">Reference proteome</keyword>
<reference evidence="1 2" key="1">
    <citation type="journal article" date="2015" name="Int. J. Syst. Evol. Microbiol.">
        <title>Mariniphaga sediminis sp. nov., isolated from coastal sediment.</title>
        <authorList>
            <person name="Wang F.Q."/>
            <person name="Shen Q.Y."/>
            <person name="Chen G.J."/>
            <person name="Du Z.J."/>
        </authorList>
    </citation>
    <scope>NUCLEOTIDE SEQUENCE [LARGE SCALE GENOMIC DNA]</scope>
    <source>
        <strain evidence="1 2">SY21</strain>
    </source>
</reference>
<dbReference type="AlphaFoldDB" id="A0A399D350"/>
<organism evidence="1 2">
    <name type="scientific">Mariniphaga sediminis</name>
    <dbReference type="NCBI Taxonomy" id="1628158"/>
    <lineage>
        <taxon>Bacteria</taxon>
        <taxon>Pseudomonadati</taxon>
        <taxon>Bacteroidota</taxon>
        <taxon>Bacteroidia</taxon>
        <taxon>Marinilabiliales</taxon>
        <taxon>Prolixibacteraceae</taxon>
        <taxon>Mariniphaga</taxon>
    </lineage>
</organism>
<sequence>MRIFLILILALGVASCVRNKNGQSVQGTETTNEKVFEVAEVIQASSYTYLKVKENSDEKWMAVTKQDIRVGDVYYYEGALQMTNFHSKDLDRTFEEVYFISQISKKPSMMDKLENMGGPAEPKHSGKIETKQKSTIKLEKSNSEMTIAEVFANRDKYSGKGIEIRGVVVKVNKEIMGRNWIHIQDGTSSDGKFDLTITSQDLAQVNDEVTFKGVITLEKDFGAGYFYDVIMEDASLTNKVEAGATM</sequence>
<evidence type="ECO:0000313" key="2">
    <source>
        <dbReference type="Proteomes" id="UP000266441"/>
    </source>
</evidence>
<dbReference type="PROSITE" id="PS51257">
    <property type="entry name" value="PROKAR_LIPOPROTEIN"/>
    <property type="match status" value="1"/>
</dbReference>
<evidence type="ECO:0008006" key="3">
    <source>
        <dbReference type="Google" id="ProtNLM"/>
    </source>
</evidence>
<dbReference type="Proteomes" id="UP000266441">
    <property type="component" value="Unassembled WGS sequence"/>
</dbReference>
<comment type="caution">
    <text evidence="1">The sequence shown here is derived from an EMBL/GenBank/DDBJ whole genome shotgun (WGS) entry which is preliminary data.</text>
</comment>
<name>A0A399D350_9BACT</name>
<dbReference type="OrthoDB" id="1118190at2"/>
<evidence type="ECO:0000313" key="1">
    <source>
        <dbReference type="EMBL" id="RIH66059.1"/>
    </source>
</evidence>
<proteinExistence type="predicted"/>